<evidence type="ECO:0000259" key="3">
    <source>
        <dbReference type="Pfam" id="PF25149"/>
    </source>
</evidence>
<dbReference type="OrthoDB" id="3245799at2"/>
<dbReference type="EMBL" id="VMRJ01000004">
    <property type="protein sequence ID" value="TVT39033.1"/>
    <property type="molecule type" value="Genomic_DNA"/>
</dbReference>
<dbReference type="RefSeq" id="WP_144849490.1">
    <property type="nucleotide sequence ID" value="NZ_VMRJ01000004.1"/>
</dbReference>
<proteinExistence type="predicted"/>
<dbReference type="Pfam" id="PF25149">
    <property type="entry name" value="DUF7825"/>
    <property type="match status" value="1"/>
</dbReference>
<keyword evidence="5" id="KW-1185">Reference proteome</keyword>
<feature type="domain" description="DUF7824" evidence="2">
    <location>
        <begin position="463"/>
        <end position="737"/>
    </location>
</feature>
<name>A0A558BRB8_9BACT</name>
<reference evidence="4 5" key="1">
    <citation type="submission" date="2019-07" db="EMBL/GenBank/DDBJ databases">
        <title>Hymenobacter sp. straun FUR1 Genome sequencing and assembly.</title>
        <authorList>
            <person name="Chhetri G."/>
        </authorList>
    </citation>
    <scope>NUCLEOTIDE SEQUENCE [LARGE SCALE GENOMIC DNA]</scope>
    <source>
        <strain evidence="4 5">Fur1</strain>
    </source>
</reference>
<evidence type="ECO:0000313" key="4">
    <source>
        <dbReference type="EMBL" id="TVT39033.1"/>
    </source>
</evidence>
<comment type="caution">
    <text evidence="4">The sequence shown here is derived from an EMBL/GenBank/DDBJ whole genome shotgun (WGS) entry which is preliminary data.</text>
</comment>
<dbReference type="InterPro" id="IPR056726">
    <property type="entry name" value="DUF7824"/>
</dbReference>
<organism evidence="4 5">
    <name type="scientific">Hymenobacter setariae</name>
    <dbReference type="NCBI Taxonomy" id="2594794"/>
    <lineage>
        <taxon>Bacteria</taxon>
        <taxon>Pseudomonadati</taxon>
        <taxon>Bacteroidota</taxon>
        <taxon>Cytophagia</taxon>
        <taxon>Cytophagales</taxon>
        <taxon>Hymenobacteraceae</taxon>
        <taxon>Hymenobacter</taxon>
    </lineage>
</organism>
<gene>
    <name evidence="4" type="ORF">FNT36_15320</name>
</gene>
<dbReference type="Proteomes" id="UP000317624">
    <property type="component" value="Unassembled WGS sequence"/>
</dbReference>
<dbReference type="InterPro" id="IPR045472">
    <property type="entry name" value="DUF6493"/>
</dbReference>
<dbReference type="InterPro" id="IPR056727">
    <property type="entry name" value="DUF7825"/>
</dbReference>
<evidence type="ECO:0000259" key="1">
    <source>
        <dbReference type="Pfam" id="PF20103"/>
    </source>
</evidence>
<protein>
    <recommendedName>
        <fullName evidence="6">HEAT repeat domain-containing protein</fullName>
    </recommendedName>
</protein>
<accession>A0A558BRB8</accession>
<evidence type="ECO:0000259" key="2">
    <source>
        <dbReference type="Pfam" id="PF25148"/>
    </source>
</evidence>
<dbReference type="AlphaFoldDB" id="A0A558BRB8"/>
<evidence type="ECO:0008006" key="6">
    <source>
        <dbReference type="Google" id="ProtNLM"/>
    </source>
</evidence>
<sequence>MTKVEIFERLIRQHGLAALVPFLLQLTKEDIVPIRQKTKELQRELDRIVEIRPNAWGSAVTPEQSRMLFLASLRTYSRKEAMSNQFFIWGLRNSVRDNAAAFWQVLECARPAWLTDWLLLRSEANAWVTIEYALLRELEQRGFIEFQPRLFALAVPGLLSDLGQEFNSQDVQPSNALAVIAERLRQDTTLLERDLPLLFDFVTGVDGARAHVQKQRPSNWHNLLPNFSWPEWNAQNPAQIVTWQQVLRHLAESGHLDRADLLTRCLLALRRDFRRPLLAWFKELFLSLNPTLAERLARQADLVELLAHSHPLVVNFAIEQLKNVWLEPGFNLAPLLLYADNIVTRPDLKTGLKNLLSGLGKLSQRQAAQAPAVALVLAAALAHADSAVQERAAKSLASLLQAKKPVLTAEAQAATHAAIQDQAELLAAPARLVLAPWLVAPTALDRPSVRYAPVTHFVPDISANTAIAPVADWHELLFLTGEVLRYDVPAAFERWLDGLLRLQGQLPAGYAEQLRPYLVQTLPFLKGKTEAQTETILADNHAGGYWGLSQALLLGWAQGFRTLRVPSVHVQVDHDNSDPLVLVERQRLAAAERHLHARTGLPLLSTPTHEPYWIDPIQLMERLLCYQAAQRLPDAADLAVALARTAYAASSPEVSALAAQLQHEGLRELLGWFLSEEDAEPGLTSPARKSVLQRVAAGLRSLLPGEDTAGYTLAEALPWLWAVAARTKFPEREFAEWPTLLGADYPGVRALWAAAWELKVETTKHVAYWQPGKPETTLRTIKLDFASQYTSQGAPSPLLLYSLHARFRGMAQAHWQLGSVIRSLSSLVPHNLSSLHWHVVRSAAWTDRLETTERNILLAALPTLLDEGPVFAESTTMLLAVSLLHHTPTCRALALEALLSACATSRLRPEVLGSLLGRLLAAEYAPLARLADLLPQAQAVSPETDDALAQTLDALLPKLPAAPPRNLRKLLELYADLVARTGRPVPPAVQGRLGEWRAAAALKKVLDNLLPSPITLATFH</sequence>
<evidence type="ECO:0000313" key="5">
    <source>
        <dbReference type="Proteomes" id="UP000317624"/>
    </source>
</evidence>
<feature type="domain" description="DUF6493" evidence="1">
    <location>
        <begin position="2"/>
        <end position="350"/>
    </location>
</feature>
<feature type="domain" description="DUF7825" evidence="3">
    <location>
        <begin position="752"/>
        <end position="1010"/>
    </location>
</feature>
<dbReference type="Pfam" id="PF25148">
    <property type="entry name" value="DUF7824"/>
    <property type="match status" value="1"/>
</dbReference>
<dbReference type="Pfam" id="PF20103">
    <property type="entry name" value="DUF6493"/>
    <property type="match status" value="1"/>
</dbReference>